<evidence type="ECO:0000256" key="1">
    <source>
        <dbReference type="ARBA" id="ARBA00004167"/>
    </source>
</evidence>
<dbReference type="NCBIfam" id="TIGR02532">
    <property type="entry name" value="IV_pilin_GFxxxE"/>
    <property type="match status" value="1"/>
</dbReference>
<dbReference type="InterPro" id="IPR012902">
    <property type="entry name" value="N_methyl_site"/>
</dbReference>
<reference evidence="3" key="1">
    <citation type="submission" date="2022-07" db="EMBL/GenBank/DDBJ databases">
        <title>Genetic diversity of Erwinia pyrifoliae.</title>
        <authorList>
            <person name="Park D.S."/>
            <person name="Ham H."/>
        </authorList>
    </citation>
    <scope>NUCLEOTIDE SEQUENCE</scope>
    <source>
        <strain evidence="3">CP201486</strain>
    </source>
</reference>
<feature type="domain" description="Prepilin peptidase dependent protein C-like C-terminal" evidence="2">
    <location>
        <begin position="33"/>
        <end position="106"/>
    </location>
</feature>
<dbReference type="Pfam" id="PF12528">
    <property type="entry name" value="T2SSppdC"/>
    <property type="match status" value="1"/>
</dbReference>
<proteinExistence type="predicted"/>
<dbReference type="Proteomes" id="UP001058553">
    <property type="component" value="Chromosome"/>
</dbReference>
<comment type="subcellular location">
    <subcellularLocation>
        <location evidence="1">Membrane</location>
        <topology evidence="1">Single-pass membrane protein</topology>
    </subcellularLocation>
</comment>
<dbReference type="InterPro" id="IPR022204">
    <property type="entry name" value="PpdC-like_C"/>
</dbReference>
<dbReference type="RefSeq" id="WP_012669105.1">
    <property type="nucleotide sequence ID" value="NZ_CP023567.1"/>
</dbReference>
<sequence>MWNNQKNQRGFSLPETLFALLLFSVSFTALMKYQQVLGLGFQQQWQQREAWRQAFQRLQGNVQINESMGWHSQLSSRSGPVGCRLLSAQVTSPAGRQAALTQLNCQHGRR</sequence>
<evidence type="ECO:0000313" key="4">
    <source>
        <dbReference type="Proteomes" id="UP001058553"/>
    </source>
</evidence>
<keyword evidence="4" id="KW-1185">Reference proteome</keyword>
<dbReference type="Pfam" id="PF07963">
    <property type="entry name" value="N_methyl"/>
    <property type="match status" value="1"/>
</dbReference>
<protein>
    <submittedName>
        <fullName evidence="3">Prepilin-type N-terminal cleavage/methylation domain-containing protein</fullName>
    </submittedName>
</protein>
<evidence type="ECO:0000259" key="2">
    <source>
        <dbReference type="Pfam" id="PF12528"/>
    </source>
</evidence>
<name>A0ABY5XA13_ERWPY</name>
<organism evidence="3 4">
    <name type="scientific">Erwinia pyrifoliae</name>
    <dbReference type="NCBI Taxonomy" id="79967"/>
    <lineage>
        <taxon>Bacteria</taxon>
        <taxon>Pseudomonadati</taxon>
        <taxon>Pseudomonadota</taxon>
        <taxon>Gammaproteobacteria</taxon>
        <taxon>Enterobacterales</taxon>
        <taxon>Erwiniaceae</taxon>
        <taxon>Erwinia</taxon>
    </lineage>
</organism>
<evidence type="ECO:0000313" key="3">
    <source>
        <dbReference type="EMBL" id="UWS34206.1"/>
    </source>
</evidence>
<dbReference type="PROSITE" id="PS00409">
    <property type="entry name" value="PROKAR_NTER_METHYL"/>
    <property type="match status" value="1"/>
</dbReference>
<dbReference type="EMBL" id="CP103445">
    <property type="protein sequence ID" value="UWS34206.1"/>
    <property type="molecule type" value="Genomic_DNA"/>
</dbReference>
<gene>
    <name evidence="3" type="ORF">NYP84_03120</name>
</gene>
<accession>A0ABY5XA13</accession>
<dbReference type="GeneID" id="92235967"/>